<dbReference type="CDD" id="cd17535">
    <property type="entry name" value="REC_NarL-like"/>
    <property type="match status" value="1"/>
</dbReference>
<dbReference type="InterPro" id="IPR058245">
    <property type="entry name" value="NreC/VraR/RcsB-like_REC"/>
</dbReference>
<dbReference type="PRINTS" id="PR00038">
    <property type="entry name" value="HTHLUXR"/>
</dbReference>
<feature type="modified residue" description="4-aspartylphosphate" evidence="5">
    <location>
        <position position="58"/>
    </location>
</feature>
<evidence type="ECO:0000259" key="7">
    <source>
        <dbReference type="PROSITE" id="PS50110"/>
    </source>
</evidence>
<dbReference type="PANTHER" id="PTHR43214:SF24">
    <property type="entry name" value="TRANSCRIPTIONAL REGULATORY PROTEIN NARL-RELATED"/>
    <property type="match status" value="1"/>
</dbReference>
<dbReference type="PROSITE" id="PS50110">
    <property type="entry name" value="RESPONSE_REGULATORY"/>
    <property type="match status" value="1"/>
</dbReference>
<protein>
    <submittedName>
        <fullName evidence="8">DNA-binding response regulator, NarL/FixJ family, contains REC and HTH domains</fullName>
    </submittedName>
</protein>
<reference evidence="8 9" key="1">
    <citation type="submission" date="2016-10" db="EMBL/GenBank/DDBJ databases">
        <authorList>
            <person name="de Groot N.N."/>
        </authorList>
    </citation>
    <scope>NUCLEOTIDE SEQUENCE [LARGE SCALE GENOMIC DNA]</scope>
    <source>
        <strain evidence="9">E92,LMG 26720,CCM 7988</strain>
    </source>
</reference>
<organism evidence="8 9">
    <name type="scientific">Pseudarcicella hirudinis</name>
    <dbReference type="NCBI Taxonomy" id="1079859"/>
    <lineage>
        <taxon>Bacteria</taxon>
        <taxon>Pseudomonadati</taxon>
        <taxon>Bacteroidota</taxon>
        <taxon>Cytophagia</taxon>
        <taxon>Cytophagales</taxon>
        <taxon>Flectobacillaceae</taxon>
        <taxon>Pseudarcicella</taxon>
    </lineage>
</organism>
<keyword evidence="1 5" id="KW-0597">Phosphoprotein</keyword>
<dbReference type="EMBL" id="FOXH01000025">
    <property type="protein sequence ID" value="SFQ51006.1"/>
    <property type="molecule type" value="Genomic_DNA"/>
</dbReference>
<sequence length="219" mass="24432">MTSYPIKIVVYEDNPDLREGLSVLLKGSMGFELIGAFVNCEKVAEQMQELKPDVVLMDIDMPIANGIKGLKTIKQISPAINVLMFTVFEDNEYIFEAICSGAVGYLLKRTPPARLLEAIYDAHHGGAPMTSSIARKVLQMLPSQQNAMVKLPYDNSHNLTERETEILSLLVKGNSYKMIADKCGISMDTVRSHIKKIYEKLHVHSQTEAVAKAIHERIV</sequence>
<dbReference type="RefSeq" id="WP_092019861.1">
    <property type="nucleotide sequence ID" value="NZ_FOXH01000025.1"/>
</dbReference>
<dbReference type="SUPFAM" id="SSF46894">
    <property type="entry name" value="C-terminal effector domain of the bipartite response regulators"/>
    <property type="match status" value="1"/>
</dbReference>
<dbReference type="Pfam" id="PF00072">
    <property type="entry name" value="Response_reg"/>
    <property type="match status" value="1"/>
</dbReference>
<dbReference type="InterPro" id="IPR016032">
    <property type="entry name" value="Sig_transdc_resp-reg_C-effctor"/>
</dbReference>
<dbReference type="PANTHER" id="PTHR43214">
    <property type="entry name" value="TWO-COMPONENT RESPONSE REGULATOR"/>
    <property type="match status" value="1"/>
</dbReference>
<feature type="domain" description="Response regulatory" evidence="7">
    <location>
        <begin position="7"/>
        <end position="123"/>
    </location>
</feature>
<evidence type="ECO:0000256" key="4">
    <source>
        <dbReference type="ARBA" id="ARBA00023163"/>
    </source>
</evidence>
<keyword evidence="3 8" id="KW-0238">DNA-binding</keyword>
<feature type="domain" description="HTH luxR-type" evidence="6">
    <location>
        <begin position="152"/>
        <end position="217"/>
    </location>
</feature>
<name>A0A1I5Z3E3_9BACT</name>
<evidence type="ECO:0000313" key="8">
    <source>
        <dbReference type="EMBL" id="SFQ51006.1"/>
    </source>
</evidence>
<dbReference type="Pfam" id="PF00196">
    <property type="entry name" value="GerE"/>
    <property type="match status" value="1"/>
</dbReference>
<dbReference type="SMART" id="SM00448">
    <property type="entry name" value="REC"/>
    <property type="match status" value="1"/>
</dbReference>
<keyword evidence="2" id="KW-0805">Transcription regulation</keyword>
<dbReference type="Gene3D" id="3.40.50.2300">
    <property type="match status" value="1"/>
</dbReference>
<dbReference type="GO" id="GO:0006355">
    <property type="term" value="P:regulation of DNA-templated transcription"/>
    <property type="evidence" value="ECO:0007669"/>
    <property type="project" value="InterPro"/>
</dbReference>
<keyword evidence="9" id="KW-1185">Reference proteome</keyword>
<proteinExistence type="predicted"/>
<dbReference type="PROSITE" id="PS50043">
    <property type="entry name" value="HTH_LUXR_2"/>
    <property type="match status" value="1"/>
</dbReference>
<dbReference type="InterPro" id="IPR001789">
    <property type="entry name" value="Sig_transdc_resp-reg_receiver"/>
</dbReference>
<evidence type="ECO:0000259" key="6">
    <source>
        <dbReference type="PROSITE" id="PS50043"/>
    </source>
</evidence>
<dbReference type="CDD" id="cd06170">
    <property type="entry name" value="LuxR_C_like"/>
    <property type="match status" value="1"/>
</dbReference>
<evidence type="ECO:0000256" key="1">
    <source>
        <dbReference type="ARBA" id="ARBA00022553"/>
    </source>
</evidence>
<dbReference type="Proteomes" id="UP000199306">
    <property type="component" value="Unassembled WGS sequence"/>
</dbReference>
<evidence type="ECO:0000256" key="3">
    <source>
        <dbReference type="ARBA" id="ARBA00023125"/>
    </source>
</evidence>
<keyword evidence="4" id="KW-0804">Transcription</keyword>
<accession>A0A1I5Z3E3</accession>
<dbReference type="AlphaFoldDB" id="A0A1I5Z3E3"/>
<dbReference type="SUPFAM" id="SSF52172">
    <property type="entry name" value="CheY-like"/>
    <property type="match status" value="1"/>
</dbReference>
<dbReference type="OrthoDB" id="9797341at2"/>
<gene>
    <name evidence="8" type="ORF">SAMN04515674_1254</name>
</gene>
<evidence type="ECO:0000313" key="9">
    <source>
        <dbReference type="Proteomes" id="UP000199306"/>
    </source>
</evidence>
<dbReference type="STRING" id="1079859.SAMN04515674_1254"/>
<evidence type="ECO:0000256" key="5">
    <source>
        <dbReference type="PROSITE-ProRule" id="PRU00169"/>
    </source>
</evidence>
<dbReference type="InterPro" id="IPR039420">
    <property type="entry name" value="WalR-like"/>
</dbReference>
<evidence type="ECO:0000256" key="2">
    <source>
        <dbReference type="ARBA" id="ARBA00023015"/>
    </source>
</evidence>
<dbReference type="InterPro" id="IPR011006">
    <property type="entry name" value="CheY-like_superfamily"/>
</dbReference>
<dbReference type="SMART" id="SM00421">
    <property type="entry name" value="HTH_LUXR"/>
    <property type="match status" value="1"/>
</dbReference>
<dbReference type="GO" id="GO:0000160">
    <property type="term" value="P:phosphorelay signal transduction system"/>
    <property type="evidence" value="ECO:0007669"/>
    <property type="project" value="InterPro"/>
</dbReference>
<dbReference type="InterPro" id="IPR000792">
    <property type="entry name" value="Tscrpt_reg_LuxR_C"/>
</dbReference>
<dbReference type="GO" id="GO:0003677">
    <property type="term" value="F:DNA binding"/>
    <property type="evidence" value="ECO:0007669"/>
    <property type="project" value="UniProtKB-KW"/>
</dbReference>